<organism evidence="3 4">
    <name type="scientific">Pocillopora damicornis</name>
    <name type="common">Cauliflower coral</name>
    <name type="synonym">Millepora damicornis</name>
    <dbReference type="NCBI Taxonomy" id="46731"/>
    <lineage>
        <taxon>Eukaryota</taxon>
        <taxon>Metazoa</taxon>
        <taxon>Cnidaria</taxon>
        <taxon>Anthozoa</taxon>
        <taxon>Hexacorallia</taxon>
        <taxon>Scleractinia</taxon>
        <taxon>Astrocoeniina</taxon>
        <taxon>Pocilloporidae</taxon>
        <taxon>Pocillopora</taxon>
    </lineage>
</organism>
<dbReference type="SMART" id="SM00343">
    <property type="entry name" value="ZnF_C2HC"/>
    <property type="match status" value="2"/>
</dbReference>
<sequence>MSRTIDVRCHLLPSNLRGWEVVKRLVEFFRGEGFVVVAAQPFPSRCFRVTFGKDGARAKAVFEGQGAISLDGVECEVACPPPQWVDVLVSWFPFERPEVEISNALKRYGEVRPGRFQKWPDLGSVYTGTRIIPMVVTKEIPRFLYVGKFCVKVWYRGQPITCDVCHAKGYKATDCPSKGKCFVCKEEGHLSKDCTRRVNVPVTEAAPQSPPCGQAPGGVVSGCPAEDLWDNELNSDSEG</sequence>
<keyword evidence="1" id="KW-0862">Zinc</keyword>
<dbReference type="InterPro" id="IPR042509">
    <property type="entry name" value="ZCCHC3"/>
</dbReference>
<evidence type="ECO:0000313" key="4">
    <source>
        <dbReference type="Proteomes" id="UP000275408"/>
    </source>
</evidence>
<dbReference type="InterPro" id="IPR036875">
    <property type="entry name" value="Znf_CCHC_sf"/>
</dbReference>
<dbReference type="AlphaFoldDB" id="A0A3M6TK96"/>
<dbReference type="Gene3D" id="4.10.60.10">
    <property type="entry name" value="Zinc finger, CCHC-type"/>
    <property type="match status" value="1"/>
</dbReference>
<dbReference type="Pfam" id="PF00098">
    <property type="entry name" value="zf-CCHC"/>
    <property type="match status" value="1"/>
</dbReference>
<gene>
    <name evidence="3" type="ORF">pdam_00019613</name>
</gene>
<comment type="caution">
    <text evidence="3">The sequence shown here is derived from an EMBL/GenBank/DDBJ whole genome shotgun (WGS) entry which is preliminary data.</text>
</comment>
<dbReference type="GO" id="GO:0003723">
    <property type="term" value="F:RNA binding"/>
    <property type="evidence" value="ECO:0007669"/>
    <property type="project" value="InterPro"/>
</dbReference>
<dbReference type="EMBL" id="RCHS01003432">
    <property type="protein sequence ID" value="RMX41863.1"/>
    <property type="molecule type" value="Genomic_DNA"/>
</dbReference>
<dbReference type="PROSITE" id="PS50158">
    <property type="entry name" value="ZF_CCHC"/>
    <property type="match status" value="1"/>
</dbReference>
<proteinExistence type="predicted"/>
<name>A0A3M6TK96_POCDA</name>
<keyword evidence="1" id="KW-0863">Zinc-finger</keyword>
<dbReference type="PANTHER" id="PTHR22639">
    <property type="entry name" value="GAG-RELATED PROTEIN"/>
    <property type="match status" value="1"/>
</dbReference>
<keyword evidence="1" id="KW-0479">Metal-binding</keyword>
<dbReference type="InterPro" id="IPR001878">
    <property type="entry name" value="Znf_CCHC"/>
</dbReference>
<accession>A0A3M6TK96</accession>
<protein>
    <recommendedName>
        <fullName evidence="2">CCHC-type domain-containing protein</fullName>
    </recommendedName>
</protein>
<evidence type="ECO:0000259" key="2">
    <source>
        <dbReference type="PROSITE" id="PS50158"/>
    </source>
</evidence>
<dbReference type="GO" id="GO:0008270">
    <property type="term" value="F:zinc ion binding"/>
    <property type="evidence" value="ECO:0007669"/>
    <property type="project" value="UniProtKB-KW"/>
</dbReference>
<keyword evidence="4" id="KW-1185">Reference proteome</keyword>
<feature type="domain" description="CCHC-type" evidence="2">
    <location>
        <begin position="180"/>
        <end position="196"/>
    </location>
</feature>
<evidence type="ECO:0000256" key="1">
    <source>
        <dbReference type="PROSITE-ProRule" id="PRU00047"/>
    </source>
</evidence>
<dbReference type="SUPFAM" id="SSF57756">
    <property type="entry name" value="Retrovirus zinc finger-like domains"/>
    <property type="match status" value="1"/>
</dbReference>
<reference evidence="3 4" key="1">
    <citation type="journal article" date="2018" name="Sci. Rep.">
        <title>Comparative analysis of the Pocillopora damicornis genome highlights role of immune system in coral evolution.</title>
        <authorList>
            <person name="Cunning R."/>
            <person name="Bay R.A."/>
            <person name="Gillette P."/>
            <person name="Baker A.C."/>
            <person name="Traylor-Knowles N."/>
        </authorList>
    </citation>
    <scope>NUCLEOTIDE SEQUENCE [LARGE SCALE GENOMIC DNA]</scope>
    <source>
        <strain evidence="3">RSMAS</strain>
        <tissue evidence="3">Whole animal</tissue>
    </source>
</reference>
<dbReference type="PANTHER" id="PTHR22639:SF3">
    <property type="entry name" value="ZINC FINGER CCHC DOMAIN-CONTAINING PROTEIN 3"/>
    <property type="match status" value="1"/>
</dbReference>
<dbReference type="Proteomes" id="UP000275408">
    <property type="component" value="Unassembled WGS sequence"/>
</dbReference>
<evidence type="ECO:0000313" key="3">
    <source>
        <dbReference type="EMBL" id="RMX41863.1"/>
    </source>
</evidence>
<dbReference type="GO" id="GO:0003690">
    <property type="term" value="F:double-stranded DNA binding"/>
    <property type="evidence" value="ECO:0007669"/>
    <property type="project" value="InterPro"/>
</dbReference>
<dbReference type="GO" id="GO:0002218">
    <property type="term" value="P:activation of innate immune response"/>
    <property type="evidence" value="ECO:0007669"/>
    <property type="project" value="InterPro"/>
</dbReference>